<comment type="caution">
    <text evidence="2">The sequence shown here is derived from an EMBL/GenBank/DDBJ whole genome shotgun (WGS) entry which is preliminary data.</text>
</comment>
<gene>
    <name evidence="2" type="ORF">D0Z07_4043</name>
</gene>
<keyword evidence="3" id="KW-1185">Reference proteome</keyword>
<organism evidence="2 3">
    <name type="scientific">Hyphodiscus hymeniophilus</name>
    <dbReference type="NCBI Taxonomy" id="353542"/>
    <lineage>
        <taxon>Eukaryota</taxon>
        <taxon>Fungi</taxon>
        <taxon>Dikarya</taxon>
        <taxon>Ascomycota</taxon>
        <taxon>Pezizomycotina</taxon>
        <taxon>Leotiomycetes</taxon>
        <taxon>Helotiales</taxon>
        <taxon>Hyphodiscaceae</taxon>
        <taxon>Hyphodiscus</taxon>
    </lineage>
</organism>
<feature type="region of interest" description="Disordered" evidence="1">
    <location>
        <begin position="240"/>
        <end position="259"/>
    </location>
</feature>
<evidence type="ECO:0008006" key="4">
    <source>
        <dbReference type="Google" id="ProtNLM"/>
    </source>
</evidence>
<reference evidence="2" key="1">
    <citation type="submission" date="2019-07" db="EMBL/GenBank/DDBJ databases">
        <title>Hyphodiscus hymeniophilus genome sequencing and assembly.</title>
        <authorList>
            <person name="Kramer G."/>
            <person name="Nodwell J."/>
        </authorList>
    </citation>
    <scope>NUCLEOTIDE SEQUENCE</scope>
    <source>
        <strain evidence="2">ATCC 34498</strain>
    </source>
</reference>
<feature type="compositionally biased region" description="Polar residues" evidence="1">
    <location>
        <begin position="39"/>
        <end position="50"/>
    </location>
</feature>
<dbReference type="Proteomes" id="UP000785200">
    <property type="component" value="Unassembled WGS sequence"/>
</dbReference>
<dbReference type="SUPFAM" id="SSF52047">
    <property type="entry name" value="RNI-like"/>
    <property type="match status" value="1"/>
</dbReference>
<feature type="region of interest" description="Disordered" evidence="1">
    <location>
        <begin position="133"/>
        <end position="179"/>
    </location>
</feature>
<evidence type="ECO:0000313" key="3">
    <source>
        <dbReference type="Proteomes" id="UP000785200"/>
    </source>
</evidence>
<dbReference type="InterPro" id="IPR032675">
    <property type="entry name" value="LRR_dom_sf"/>
</dbReference>
<name>A0A9P6VL82_9HELO</name>
<evidence type="ECO:0000256" key="1">
    <source>
        <dbReference type="SAM" id="MobiDB-lite"/>
    </source>
</evidence>
<dbReference type="OrthoDB" id="3210378at2759"/>
<dbReference type="AlphaFoldDB" id="A0A9P6VL82"/>
<protein>
    <recommendedName>
        <fullName evidence="4">F-box domain-containing protein</fullName>
    </recommendedName>
</protein>
<dbReference type="Gene3D" id="3.80.10.10">
    <property type="entry name" value="Ribonuclease Inhibitor"/>
    <property type="match status" value="1"/>
</dbReference>
<feature type="compositionally biased region" description="Low complexity" evidence="1">
    <location>
        <begin position="146"/>
        <end position="156"/>
    </location>
</feature>
<proteinExistence type="predicted"/>
<feature type="compositionally biased region" description="Low complexity" evidence="1">
    <location>
        <begin position="164"/>
        <end position="179"/>
    </location>
</feature>
<dbReference type="EMBL" id="VNKQ01000007">
    <property type="protein sequence ID" value="KAG0649624.1"/>
    <property type="molecule type" value="Genomic_DNA"/>
</dbReference>
<sequence>MSGYGYRLRRDFLSPLNALDSVQEDASMLNNESARLPNTPESISQTPSTLERSTISRDLLSADALEQQSGDWGLHTQVKKVRRFSDQDLKTRSARASVVTIQSHRSTTSYPFYSPSQASNLSYLSSPRFLPSGIRAGMDPPRLQARPVSSTSSRSSFDSRHRSPLSISSSMNYESSRSSVDSSYSANAKLEFLATQAPAYQESPENGRRPFVESIAPAYSRYGAGARGRHQSQTTLITPQRISRGPTSPTSPTSFGMKFTPRTPGEMFKKLPQEILLVILGELKKSHLEVGSLSCSTCWMRDVTNLGISCRKWWGAARIALYEDIQLNGTDSAQHMKKKFKVKYGTRLKLLRRTLTTRPDVAQLVKCLKVPAMPNGMKTKKEQEEYVDLAASLIMACPNLEQFPSFYPAYDHEFSRIVHALSTRNKLTERVWIINPSPFQRQRRYAFDKDSDSLTPILAPGLLLPEQCIEILNYHMRWPNLKTLFLHCNPGGTIDSLLFTDIFNSLPALEHLHVSSFPAPSFNDSTLTSLPPLRSLRLDNLPGITATGLSHYAAATCSDVLTHLSLISVPLLSLPVLARLFSHLVSLTHFTISQAASPALPIGVDIFLHPYLASRTLQHLHWEFTNPDDDNATDILGKSIAFNGFPALRNIRAPTDFDGTLQKLCKPRYKIELPGDRYRNMGPASSYNGLPHSQSFPSMPPSPARSAFSLGHGPQGSISSSFVKSPTRSTFSLTMDHSHSHNLYDDDETRSASMSLVTARRMAQNRIDTACKQPEFDIIVWDDCGKPAERFAVGGFIGDINSKIFYNLTPDIDGMDESVVTIDGIGGLLDAGEEMNPRDGCTGSWNLRMATQGKNGRTGGGKEKWWHTERGRWREVPLGKFF</sequence>
<feature type="region of interest" description="Disordered" evidence="1">
    <location>
        <begin position="31"/>
        <end position="50"/>
    </location>
</feature>
<evidence type="ECO:0000313" key="2">
    <source>
        <dbReference type="EMBL" id="KAG0649624.1"/>
    </source>
</evidence>
<accession>A0A9P6VL82</accession>